<reference evidence="2" key="2">
    <citation type="submission" date="2023-05" db="EMBL/GenBank/DDBJ databases">
        <authorList>
            <consortium name="Lawrence Berkeley National Laboratory"/>
            <person name="Steindorff A."/>
            <person name="Hensen N."/>
            <person name="Bonometti L."/>
            <person name="Westerberg I."/>
            <person name="Brannstrom I.O."/>
            <person name="Guillou S."/>
            <person name="Cros-Aarteil S."/>
            <person name="Calhoun S."/>
            <person name="Haridas S."/>
            <person name="Kuo A."/>
            <person name="Mondo S."/>
            <person name="Pangilinan J."/>
            <person name="Riley R."/>
            <person name="Labutti K."/>
            <person name="Andreopoulos B."/>
            <person name="Lipzen A."/>
            <person name="Chen C."/>
            <person name="Yanf M."/>
            <person name="Daum C."/>
            <person name="Ng V."/>
            <person name="Clum A."/>
            <person name="Ohm R."/>
            <person name="Martin F."/>
            <person name="Silar P."/>
            <person name="Natvig D."/>
            <person name="Lalanne C."/>
            <person name="Gautier V."/>
            <person name="Ament-Velasquez S.L."/>
            <person name="Kruys A."/>
            <person name="Hutchinson M.I."/>
            <person name="Powell A.J."/>
            <person name="Barry K."/>
            <person name="Miller A.N."/>
            <person name="Grigoriev I.V."/>
            <person name="Debuchy R."/>
            <person name="Gladieux P."/>
            <person name="Thoren M.H."/>
            <person name="Johannesson H."/>
        </authorList>
    </citation>
    <scope>NUCLEOTIDE SEQUENCE</scope>
    <source>
        <strain evidence="2">CBS 359.72</strain>
    </source>
</reference>
<protein>
    <submittedName>
        <fullName evidence="2">Uncharacterized protein</fullName>
    </submittedName>
</protein>
<feature type="compositionally biased region" description="Polar residues" evidence="1">
    <location>
        <begin position="79"/>
        <end position="89"/>
    </location>
</feature>
<feature type="compositionally biased region" description="Basic and acidic residues" evidence="1">
    <location>
        <begin position="177"/>
        <end position="191"/>
    </location>
</feature>
<feature type="compositionally biased region" description="Gly residues" evidence="1">
    <location>
        <begin position="167"/>
        <end position="176"/>
    </location>
</feature>
<feature type="region of interest" description="Disordered" evidence="1">
    <location>
        <begin position="1"/>
        <end position="191"/>
    </location>
</feature>
<evidence type="ECO:0000313" key="3">
    <source>
        <dbReference type="Proteomes" id="UP001303647"/>
    </source>
</evidence>
<gene>
    <name evidence="2" type="ORF">C7999DRAFT_39201</name>
</gene>
<accession>A0AAN7CWJ4</accession>
<sequence length="191" mass="19389">MSNKAPSAGTKVTTGEDIPTKREATGKVAQDSLAAESLRKGGEFAANTPAGGQYPEQGPQKQSQQHSGTHQTSTGAGTGNKTTSLGQENQQTSSGTGQTSTGSGGGLESQRSYAGPAPTYVYNQWYREPGGPHGKNIKEGGFEGSGTEGGPLPEPGSMEDPSRIATGLGGGGGGVSEGKKWKREMSGSDSR</sequence>
<dbReference type="EMBL" id="MU857620">
    <property type="protein sequence ID" value="KAK4249718.1"/>
    <property type="molecule type" value="Genomic_DNA"/>
</dbReference>
<organism evidence="2 3">
    <name type="scientific">Corynascus novoguineensis</name>
    <dbReference type="NCBI Taxonomy" id="1126955"/>
    <lineage>
        <taxon>Eukaryota</taxon>
        <taxon>Fungi</taxon>
        <taxon>Dikarya</taxon>
        <taxon>Ascomycota</taxon>
        <taxon>Pezizomycotina</taxon>
        <taxon>Sordariomycetes</taxon>
        <taxon>Sordariomycetidae</taxon>
        <taxon>Sordariales</taxon>
        <taxon>Chaetomiaceae</taxon>
        <taxon>Corynascus</taxon>
    </lineage>
</organism>
<feature type="compositionally biased region" description="Low complexity" evidence="1">
    <location>
        <begin position="62"/>
        <end position="75"/>
    </location>
</feature>
<dbReference type="Proteomes" id="UP001303647">
    <property type="component" value="Unassembled WGS sequence"/>
</dbReference>
<feature type="compositionally biased region" description="Low complexity" evidence="1">
    <location>
        <begin position="90"/>
        <end position="101"/>
    </location>
</feature>
<proteinExistence type="predicted"/>
<dbReference type="AlphaFoldDB" id="A0AAN7CWJ4"/>
<evidence type="ECO:0000256" key="1">
    <source>
        <dbReference type="SAM" id="MobiDB-lite"/>
    </source>
</evidence>
<comment type="caution">
    <text evidence="2">The sequence shown here is derived from an EMBL/GenBank/DDBJ whole genome shotgun (WGS) entry which is preliminary data.</text>
</comment>
<keyword evidence="3" id="KW-1185">Reference proteome</keyword>
<evidence type="ECO:0000313" key="2">
    <source>
        <dbReference type="EMBL" id="KAK4249718.1"/>
    </source>
</evidence>
<feature type="compositionally biased region" description="Polar residues" evidence="1">
    <location>
        <begin position="1"/>
        <end position="13"/>
    </location>
</feature>
<reference evidence="2" key="1">
    <citation type="journal article" date="2023" name="Mol. Phylogenet. Evol.">
        <title>Genome-scale phylogeny and comparative genomics of the fungal order Sordariales.</title>
        <authorList>
            <person name="Hensen N."/>
            <person name="Bonometti L."/>
            <person name="Westerberg I."/>
            <person name="Brannstrom I.O."/>
            <person name="Guillou S."/>
            <person name="Cros-Aarteil S."/>
            <person name="Calhoun S."/>
            <person name="Haridas S."/>
            <person name="Kuo A."/>
            <person name="Mondo S."/>
            <person name="Pangilinan J."/>
            <person name="Riley R."/>
            <person name="LaButti K."/>
            <person name="Andreopoulos B."/>
            <person name="Lipzen A."/>
            <person name="Chen C."/>
            <person name="Yan M."/>
            <person name="Daum C."/>
            <person name="Ng V."/>
            <person name="Clum A."/>
            <person name="Steindorff A."/>
            <person name="Ohm R.A."/>
            <person name="Martin F."/>
            <person name="Silar P."/>
            <person name="Natvig D.O."/>
            <person name="Lalanne C."/>
            <person name="Gautier V."/>
            <person name="Ament-Velasquez S.L."/>
            <person name="Kruys A."/>
            <person name="Hutchinson M.I."/>
            <person name="Powell A.J."/>
            <person name="Barry K."/>
            <person name="Miller A.N."/>
            <person name="Grigoriev I.V."/>
            <person name="Debuchy R."/>
            <person name="Gladieux P."/>
            <person name="Hiltunen Thoren M."/>
            <person name="Johannesson H."/>
        </authorList>
    </citation>
    <scope>NUCLEOTIDE SEQUENCE</scope>
    <source>
        <strain evidence="2">CBS 359.72</strain>
    </source>
</reference>
<name>A0AAN7CWJ4_9PEZI</name>